<dbReference type="SUPFAM" id="SSF53328">
    <property type="entry name" value="Formyltransferase"/>
    <property type="match status" value="1"/>
</dbReference>
<keyword evidence="4" id="KW-0808">Transferase</keyword>
<evidence type="ECO:0000259" key="7">
    <source>
        <dbReference type="Pfam" id="PF02911"/>
    </source>
</evidence>
<evidence type="ECO:0000256" key="1">
    <source>
        <dbReference type="ARBA" id="ARBA00010699"/>
    </source>
</evidence>
<dbReference type="NCBIfam" id="TIGR00460">
    <property type="entry name" value="fmt"/>
    <property type="match status" value="1"/>
</dbReference>
<evidence type="ECO:0000259" key="6">
    <source>
        <dbReference type="Pfam" id="PF00551"/>
    </source>
</evidence>
<keyword evidence="9" id="KW-1185">Reference proteome</keyword>
<dbReference type="CDD" id="cd08646">
    <property type="entry name" value="FMT_core_Met-tRNA-FMT_N"/>
    <property type="match status" value="1"/>
</dbReference>
<accession>A0AA35VYK1</accession>
<dbReference type="InterPro" id="IPR044135">
    <property type="entry name" value="Met-tRNA-FMT_C"/>
</dbReference>
<dbReference type="SUPFAM" id="SSF50486">
    <property type="entry name" value="FMT C-terminal domain-like"/>
    <property type="match status" value="1"/>
</dbReference>
<protein>
    <recommendedName>
        <fullName evidence="3">Methionyl-tRNA formyltransferase, mitochondrial</fullName>
        <ecNumber evidence="2">2.1.2.9</ecNumber>
    </recommendedName>
</protein>
<dbReference type="InterPro" id="IPR002376">
    <property type="entry name" value="Formyl_transf_N"/>
</dbReference>
<dbReference type="InterPro" id="IPR041711">
    <property type="entry name" value="Met-tRNA-FMT_N"/>
</dbReference>
<evidence type="ECO:0000313" key="8">
    <source>
        <dbReference type="EMBL" id="CAI7998866.1"/>
    </source>
</evidence>
<dbReference type="Pfam" id="PF00551">
    <property type="entry name" value="Formyl_trans_N"/>
    <property type="match status" value="1"/>
</dbReference>
<evidence type="ECO:0000313" key="9">
    <source>
        <dbReference type="Proteomes" id="UP001174909"/>
    </source>
</evidence>
<dbReference type="Pfam" id="PF02911">
    <property type="entry name" value="Formyl_trans_C"/>
    <property type="match status" value="1"/>
</dbReference>
<evidence type="ECO:0000256" key="2">
    <source>
        <dbReference type="ARBA" id="ARBA00012261"/>
    </source>
</evidence>
<dbReference type="PANTHER" id="PTHR11138">
    <property type="entry name" value="METHIONYL-TRNA FORMYLTRANSFERASE"/>
    <property type="match status" value="1"/>
</dbReference>
<dbReference type="InterPro" id="IPR005793">
    <property type="entry name" value="Formyl_trans_C"/>
</dbReference>
<gene>
    <name evidence="8" type="ORF">GBAR_LOCUS2553</name>
</gene>
<keyword evidence="5" id="KW-0648">Protein biosynthesis</keyword>
<reference evidence="8" key="1">
    <citation type="submission" date="2023-03" db="EMBL/GenBank/DDBJ databases">
        <authorList>
            <person name="Steffen K."/>
            <person name="Cardenas P."/>
        </authorList>
    </citation>
    <scope>NUCLEOTIDE SEQUENCE</scope>
</reference>
<dbReference type="Gene3D" id="3.10.25.10">
    <property type="entry name" value="Formyl transferase, C-terminal domain"/>
    <property type="match status" value="1"/>
</dbReference>
<dbReference type="InterPro" id="IPR037022">
    <property type="entry name" value="Formyl_trans_C_sf"/>
</dbReference>
<feature type="domain" description="Formyl transferase C-terminal" evidence="7">
    <location>
        <begin position="204"/>
        <end position="303"/>
    </location>
</feature>
<comment type="similarity">
    <text evidence="1">Belongs to the Fmt family.</text>
</comment>
<dbReference type="CDD" id="cd08704">
    <property type="entry name" value="Met_tRNA_FMT_C"/>
    <property type="match status" value="1"/>
</dbReference>
<dbReference type="PANTHER" id="PTHR11138:SF5">
    <property type="entry name" value="METHIONYL-TRNA FORMYLTRANSFERASE, MITOCHONDRIAL"/>
    <property type="match status" value="1"/>
</dbReference>
<evidence type="ECO:0000256" key="4">
    <source>
        <dbReference type="ARBA" id="ARBA00022679"/>
    </source>
</evidence>
<dbReference type="EC" id="2.1.2.9" evidence="2"/>
<dbReference type="InterPro" id="IPR036477">
    <property type="entry name" value="Formyl_transf_N_sf"/>
</dbReference>
<dbReference type="HAMAP" id="MF_00182">
    <property type="entry name" value="Formyl_trans"/>
    <property type="match status" value="1"/>
</dbReference>
<organism evidence="8 9">
    <name type="scientific">Geodia barretti</name>
    <name type="common">Barrett's horny sponge</name>
    <dbReference type="NCBI Taxonomy" id="519541"/>
    <lineage>
        <taxon>Eukaryota</taxon>
        <taxon>Metazoa</taxon>
        <taxon>Porifera</taxon>
        <taxon>Demospongiae</taxon>
        <taxon>Heteroscleromorpha</taxon>
        <taxon>Tetractinellida</taxon>
        <taxon>Astrophorina</taxon>
        <taxon>Geodiidae</taxon>
        <taxon>Geodia</taxon>
    </lineage>
</organism>
<dbReference type="AlphaFoldDB" id="A0AA35VYK1"/>
<dbReference type="Proteomes" id="UP001174909">
    <property type="component" value="Unassembled WGS sequence"/>
</dbReference>
<sequence length="320" mass="34131">MRTVFFGTPNYAIASIRALLDADFEVPLICTRPAKRAGRGRIAHAHSRRKFAEEVGIPAITPNRLDAAAMAAVESANADVVVVVAYGRFIPSEILSATQLGAVNIHPSLLPRHRGPSPVATAILDGDTFTGVSLMLLDEGMDTGPILSQSAPVEITQETRVDGLTDHLFEVGAGMLPNVLDDLASGVLLPQPQDDAGATVTRLIRKEDGVVDWDAPAERIVRMNRAFHPWPGTSTVWDGELLKLIDVEFVSGERIPSGFDPGVVFERDGQGVYVSTGDGSAVRLVEVQAAGTRVMSAGEFVVGRPDFIGARLGASRMSEK</sequence>
<evidence type="ECO:0000256" key="5">
    <source>
        <dbReference type="ARBA" id="ARBA00022917"/>
    </source>
</evidence>
<dbReference type="EMBL" id="CASHTH010000353">
    <property type="protein sequence ID" value="CAI7998866.1"/>
    <property type="molecule type" value="Genomic_DNA"/>
</dbReference>
<feature type="domain" description="Formyl transferase N-terminal" evidence="6">
    <location>
        <begin position="1"/>
        <end position="180"/>
    </location>
</feature>
<dbReference type="GO" id="GO:0004479">
    <property type="term" value="F:methionyl-tRNA formyltransferase activity"/>
    <property type="evidence" value="ECO:0007669"/>
    <property type="project" value="UniProtKB-EC"/>
</dbReference>
<dbReference type="InterPro" id="IPR005794">
    <property type="entry name" value="Fmt"/>
</dbReference>
<name>A0AA35VYK1_GEOBA</name>
<dbReference type="Gene3D" id="3.40.50.170">
    <property type="entry name" value="Formyl transferase, N-terminal domain"/>
    <property type="match status" value="1"/>
</dbReference>
<proteinExistence type="inferred from homology"/>
<dbReference type="GO" id="GO:0005829">
    <property type="term" value="C:cytosol"/>
    <property type="evidence" value="ECO:0007669"/>
    <property type="project" value="TreeGrafter"/>
</dbReference>
<evidence type="ECO:0000256" key="3">
    <source>
        <dbReference type="ARBA" id="ARBA00014185"/>
    </source>
</evidence>
<dbReference type="InterPro" id="IPR011034">
    <property type="entry name" value="Formyl_transferase-like_C_sf"/>
</dbReference>
<comment type="caution">
    <text evidence="8">The sequence shown here is derived from an EMBL/GenBank/DDBJ whole genome shotgun (WGS) entry which is preliminary data.</text>
</comment>